<accession>A0ABW5KNM7</accession>
<dbReference type="InterPro" id="IPR040911">
    <property type="entry name" value="Exostosin_GT47"/>
</dbReference>
<feature type="domain" description="Exostosin GT47" evidence="1">
    <location>
        <begin position="232"/>
        <end position="308"/>
    </location>
</feature>
<proteinExistence type="predicted"/>
<dbReference type="RefSeq" id="WP_376891158.1">
    <property type="nucleotide sequence ID" value="NZ_JBHULS010000001.1"/>
</dbReference>
<evidence type="ECO:0000259" key="1">
    <source>
        <dbReference type="Pfam" id="PF03016"/>
    </source>
</evidence>
<dbReference type="Pfam" id="PF03016">
    <property type="entry name" value="Exostosin_GT47"/>
    <property type="match status" value="1"/>
</dbReference>
<evidence type="ECO:0000313" key="2">
    <source>
        <dbReference type="EMBL" id="MFD2550402.1"/>
    </source>
</evidence>
<keyword evidence="3" id="KW-1185">Reference proteome</keyword>
<dbReference type="EMBL" id="JBHULS010000001">
    <property type="protein sequence ID" value="MFD2550402.1"/>
    <property type="molecule type" value="Genomic_DNA"/>
</dbReference>
<sequence length="353" mass="40687">MKLYYPKQHYDASQRGQVFPLLKAFIKGADFTDAQRQAMYSVSETDYNFVDNLADAEVVVLPMSWNYYVNENKQHLALELITSGAKLNKQVWLVLLGDVGLPIPVLQNTIVFRTSGYRRNLPAWHQGMPVFISDPLKAIYNTDALEARDYSERPRVGFCGLASPNKWDALKTRCKIALKNLGYVSKLYKPIPEAILAAPYFRYQCLKPLIADDRIADNFILRNKYRAGAETKATREQTTAEFYKNIKDSDYVLCTRGAGNFSVRLYETLAMGRIPVYVHTDGLLPLSDKIDWKKHVVWVEKKEISDIAEKVLDFHKTLNQEKMQTLCISNRFLWKDYFRIGAFFNKYSKDVSI</sequence>
<protein>
    <submittedName>
        <fullName evidence="2">Exostosin family protein</fullName>
    </submittedName>
</protein>
<comment type="caution">
    <text evidence="2">The sequence shown here is derived from an EMBL/GenBank/DDBJ whole genome shotgun (WGS) entry which is preliminary data.</text>
</comment>
<organism evidence="2 3">
    <name type="scientific">Bizionia sediminis</name>
    <dbReference type="NCBI Taxonomy" id="1737064"/>
    <lineage>
        <taxon>Bacteria</taxon>
        <taxon>Pseudomonadati</taxon>
        <taxon>Bacteroidota</taxon>
        <taxon>Flavobacteriia</taxon>
        <taxon>Flavobacteriales</taxon>
        <taxon>Flavobacteriaceae</taxon>
        <taxon>Bizionia</taxon>
    </lineage>
</organism>
<gene>
    <name evidence="2" type="ORF">ACFSQP_01110</name>
</gene>
<dbReference type="Proteomes" id="UP001597472">
    <property type="component" value="Unassembled WGS sequence"/>
</dbReference>
<evidence type="ECO:0000313" key="3">
    <source>
        <dbReference type="Proteomes" id="UP001597472"/>
    </source>
</evidence>
<name>A0ABW5KNM7_9FLAO</name>
<reference evidence="3" key="1">
    <citation type="journal article" date="2019" name="Int. J. Syst. Evol. Microbiol.">
        <title>The Global Catalogue of Microorganisms (GCM) 10K type strain sequencing project: providing services to taxonomists for standard genome sequencing and annotation.</title>
        <authorList>
            <consortium name="The Broad Institute Genomics Platform"/>
            <consortium name="The Broad Institute Genome Sequencing Center for Infectious Disease"/>
            <person name="Wu L."/>
            <person name="Ma J."/>
        </authorList>
    </citation>
    <scope>NUCLEOTIDE SEQUENCE [LARGE SCALE GENOMIC DNA]</scope>
    <source>
        <strain evidence="3">KCTC 42587</strain>
    </source>
</reference>